<sequence length="89" mass="10088">MKHSAEPKLAIAKRREIILTEQYSAALEKVSRKLSAEDESVALYLDGEATEYRDLKTDSETDVEDSPVHEECRDSSSNTNVCIIHPFYL</sequence>
<name>A0A4Y2EJ61_ARAVE</name>
<accession>A0A4Y2EJ61</accession>
<dbReference type="AlphaFoldDB" id="A0A4Y2EJ61"/>
<organism evidence="3 4">
    <name type="scientific">Araneus ventricosus</name>
    <name type="common">Orbweaver spider</name>
    <name type="synonym">Epeira ventricosa</name>
    <dbReference type="NCBI Taxonomy" id="182803"/>
    <lineage>
        <taxon>Eukaryota</taxon>
        <taxon>Metazoa</taxon>
        <taxon>Ecdysozoa</taxon>
        <taxon>Arthropoda</taxon>
        <taxon>Chelicerata</taxon>
        <taxon>Arachnida</taxon>
        <taxon>Araneae</taxon>
        <taxon>Araneomorphae</taxon>
        <taxon>Entelegynae</taxon>
        <taxon>Araneoidea</taxon>
        <taxon>Araneidae</taxon>
        <taxon>Araneus</taxon>
    </lineage>
</organism>
<evidence type="ECO:0000313" key="3">
    <source>
        <dbReference type="EMBL" id="GBM29193.1"/>
    </source>
</evidence>
<feature type="region of interest" description="Disordered" evidence="1">
    <location>
        <begin position="56"/>
        <end position="75"/>
    </location>
</feature>
<reference evidence="3 4" key="1">
    <citation type="journal article" date="2019" name="Sci. Rep.">
        <title>Orb-weaving spider Araneus ventricosus genome elucidates the spidroin gene catalogue.</title>
        <authorList>
            <person name="Kono N."/>
            <person name="Nakamura H."/>
            <person name="Ohtoshi R."/>
            <person name="Moran D.A.P."/>
            <person name="Shinohara A."/>
            <person name="Yoshida Y."/>
            <person name="Fujiwara M."/>
            <person name="Mori M."/>
            <person name="Tomita M."/>
            <person name="Arakawa K."/>
        </authorList>
    </citation>
    <scope>NUCLEOTIDE SEQUENCE [LARGE SCALE GENOMIC DNA]</scope>
</reference>
<dbReference type="Proteomes" id="UP000499080">
    <property type="component" value="Unassembled WGS sequence"/>
</dbReference>
<dbReference type="EMBL" id="BGPR01092953">
    <property type="protein sequence ID" value="GBM29128.1"/>
    <property type="molecule type" value="Genomic_DNA"/>
</dbReference>
<evidence type="ECO:0000313" key="2">
    <source>
        <dbReference type="EMBL" id="GBM29128.1"/>
    </source>
</evidence>
<comment type="caution">
    <text evidence="3">The sequence shown here is derived from an EMBL/GenBank/DDBJ whole genome shotgun (WGS) entry which is preliminary data.</text>
</comment>
<proteinExistence type="predicted"/>
<protein>
    <submittedName>
        <fullName evidence="3">Uncharacterized protein</fullName>
    </submittedName>
</protein>
<evidence type="ECO:0000256" key="1">
    <source>
        <dbReference type="SAM" id="MobiDB-lite"/>
    </source>
</evidence>
<dbReference type="EMBL" id="BGPR01092969">
    <property type="protein sequence ID" value="GBM29193.1"/>
    <property type="molecule type" value="Genomic_DNA"/>
</dbReference>
<keyword evidence="4" id="KW-1185">Reference proteome</keyword>
<gene>
    <name evidence="3" type="ORF">AVEN_114900_1</name>
    <name evidence="2" type="ORF">AVEN_232254_1</name>
</gene>
<evidence type="ECO:0000313" key="4">
    <source>
        <dbReference type="Proteomes" id="UP000499080"/>
    </source>
</evidence>